<accession>A0A4R5VNZ2</accession>
<dbReference type="EMBL" id="JAVGVR010000001">
    <property type="protein sequence ID" value="MDQ6595753.1"/>
    <property type="molecule type" value="Genomic_DNA"/>
</dbReference>
<dbReference type="RefSeq" id="WP_133336711.1">
    <property type="nucleotide sequence ID" value="NZ_JAVGVR010000001.1"/>
</dbReference>
<evidence type="ECO:0008006" key="5">
    <source>
        <dbReference type="Google" id="ProtNLM"/>
    </source>
</evidence>
<keyword evidence="4" id="KW-1185">Reference proteome</keyword>
<proteinExistence type="predicted"/>
<reference evidence="1" key="2">
    <citation type="submission" date="2023-08" db="EMBL/GenBank/DDBJ databases">
        <title>Nitrogen cycling bacteria in agricultural field soils.</title>
        <authorList>
            <person name="Jang J."/>
        </authorList>
    </citation>
    <scope>NUCLEOTIDE SEQUENCE</scope>
    <source>
        <strain evidence="1">PS3-36</strain>
    </source>
</reference>
<evidence type="ECO:0000313" key="2">
    <source>
        <dbReference type="EMBL" id="TDK59908.1"/>
    </source>
</evidence>
<protein>
    <recommendedName>
        <fullName evidence="5">Co-chaperone DjlA N-terminal domain-containing protein</fullName>
    </recommendedName>
</protein>
<sequence length="124" mass="14632">MFLAELHSEEREAFLELANLIAAIDGNRSIFEETILTKYKKEMELEDYQLKGLAIEDILKIFKSERSKNIVLVELFKLIYSDGVFHHQESESVQIIKKYFGFDSNEFASFKDWIIKIKELSFEK</sequence>
<dbReference type="Gene3D" id="1.10.3680.10">
    <property type="entry name" value="TerB-like"/>
    <property type="match status" value="1"/>
</dbReference>
<dbReference type="AlphaFoldDB" id="A0A4R5VNZ2"/>
<name>A0A4R5VNZ2_9BACI</name>
<evidence type="ECO:0000313" key="3">
    <source>
        <dbReference type="Proteomes" id="UP000295132"/>
    </source>
</evidence>
<dbReference type="SUPFAM" id="SSF158682">
    <property type="entry name" value="TerB-like"/>
    <property type="match status" value="1"/>
</dbReference>
<comment type="caution">
    <text evidence="2">The sequence shown here is derived from an EMBL/GenBank/DDBJ whole genome shotgun (WGS) entry which is preliminary data.</text>
</comment>
<dbReference type="Proteomes" id="UP000295132">
    <property type="component" value="Unassembled WGS sequence"/>
</dbReference>
<organism evidence="2 3">
    <name type="scientific">Bacillus salipaludis</name>
    <dbReference type="NCBI Taxonomy" id="2547811"/>
    <lineage>
        <taxon>Bacteria</taxon>
        <taxon>Bacillati</taxon>
        <taxon>Bacillota</taxon>
        <taxon>Bacilli</taxon>
        <taxon>Bacillales</taxon>
        <taxon>Bacillaceae</taxon>
        <taxon>Bacillus</taxon>
    </lineage>
</organism>
<evidence type="ECO:0000313" key="1">
    <source>
        <dbReference type="EMBL" id="MDQ6595753.1"/>
    </source>
</evidence>
<dbReference type="EMBL" id="SMYO01000008">
    <property type="protein sequence ID" value="TDK59908.1"/>
    <property type="molecule type" value="Genomic_DNA"/>
</dbReference>
<gene>
    <name evidence="2" type="ORF">E2K98_18505</name>
    <name evidence="1" type="ORF">RCG21_04990</name>
</gene>
<dbReference type="InterPro" id="IPR029024">
    <property type="entry name" value="TerB-like"/>
</dbReference>
<evidence type="ECO:0000313" key="4">
    <source>
        <dbReference type="Proteomes" id="UP001178888"/>
    </source>
</evidence>
<dbReference type="Proteomes" id="UP001178888">
    <property type="component" value="Unassembled WGS sequence"/>
</dbReference>
<reference evidence="2 3" key="1">
    <citation type="submission" date="2019-03" db="EMBL/GenBank/DDBJ databases">
        <title>Bacillus niacini sp. nov. a Nicotinate-Metabolizing Mesophile Isolated from Soil.</title>
        <authorList>
            <person name="Zhang G."/>
        </authorList>
    </citation>
    <scope>NUCLEOTIDE SEQUENCE [LARGE SCALE GENOMIC DNA]</scope>
    <source>
        <strain evidence="2 3">WN066</strain>
    </source>
</reference>